<keyword evidence="2" id="KW-1185">Reference proteome</keyword>
<accession>A0A0L0G514</accession>
<evidence type="ECO:0000313" key="2">
    <source>
        <dbReference type="Proteomes" id="UP000054560"/>
    </source>
</evidence>
<dbReference type="AlphaFoldDB" id="A0A0L0G514"/>
<proteinExistence type="predicted"/>
<evidence type="ECO:0000313" key="1">
    <source>
        <dbReference type="EMBL" id="KNC83916.1"/>
    </source>
</evidence>
<protein>
    <submittedName>
        <fullName evidence="1">Uncharacterized protein</fullName>
    </submittedName>
</protein>
<dbReference type="GeneID" id="25904355"/>
<reference evidence="1 2" key="1">
    <citation type="submission" date="2011-02" db="EMBL/GenBank/DDBJ databases">
        <title>The Genome Sequence of Sphaeroforma arctica JP610.</title>
        <authorList>
            <consortium name="The Broad Institute Genome Sequencing Platform"/>
            <person name="Russ C."/>
            <person name="Cuomo C."/>
            <person name="Young S.K."/>
            <person name="Zeng Q."/>
            <person name="Gargeya S."/>
            <person name="Alvarado L."/>
            <person name="Berlin A."/>
            <person name="Chapman S.B."/>
            <person name="Chen Z."/>
            <person name="Freedman E."/>
            <person name="Gellesch M."/>
            <person name="Goldberg J."/>
            <person name="Griggs A."/>
            <person name="Gujja S."/>
            <person name="Heilman E."/>
            <person name="Heiman D."/>
            <person name="Howarth C."/>
            <person name="Mehta T."/>
            <person name="Neiman D."/>
            <person name="Pearson M."/>
            <person name="Roberts A."/>
            <person name="Saif S."/>
            <person name="Shea T."/>
            <person name="Shenoy N."/>
            <person name="Sisk P."/>
            <person name="Stolte C."/>
            <person name="Sykes S."/>
            <person name="White J."/>
            <person name="Yandava C."/>
            <person name="Burger G."/>
            <person name="Gray M.W."/>
            <person name="Holland P.W.H."/>
            <person name="King N."/>
            <person name="Lang F.B.F."/>
            <person name="Roger A.J."/>
            <person name="Ruiz-Trillo I."/>
            <person name="Haas B."/>
            <person name="Nusbaum C."/>
            <person name="Birren B."/>
        </authorList>
    </citation>
    <scope>NUCLEOTIDE SEQUENCE [LARGE SCALE GENOMIC DNA]</scope>
    <source>
        <strain evidence="1 2">JP610</strain>
    </source>
</reference>
<gene>
    <name evidence="1" type="ORF">SARC_03851</name>
</gene>
<sequence>MFLTSGLFKAVANKPCLSTNMIRTTHAQVRRSGLKTTTQSLQRGYATSSCGPKRPVAMSARPTMTSTFSTNGLRTANASRVVRGGVKSTCKPQPMPHAVGQPTLTHSFQRGYATGSCGPQRPVPMSARPTMTSTFSTNGLRTANASKVLRGGIKSTCKPQPMPHAVGQPTFQS</sequence>
<dbReference type="Proteomes" id="UP000054560">
    <property type="component" value="Unassembled WGS sequence"/>
</dbReference>
<name>A0A0L0G514_9EUKA</name>
<organism evidence="1 2">
    <name type="scientific">Sphaeroforma arctica JP610</name>
    <dbReference type="NCBI Taxonomy" id="667725"/>
    <lineage>
        <taxon>Eukaryota</taxon>
        <taxon>Ichthyosporea</taxon>
        <taxon>Ichthyophonida</taxon>
        <taxon>Sphaeroforma</taxon>
    </lineage>
</organism>
<dbReference type="RefSeq" id="XP_014157818.1">
    <property type="nucleotide sequence ID" value="XM_014302343.1"/>
</dbReference>
<dbReference type="EMBL" id="KQ241801">
    <property type="protein sequence ID" value="KNC83916.1"/>
    <property type="molecule type" value="Genomic_DNA"/>
</dbReference>